<dbReference type="InterPro" id="IPR005024">
    <property type="entry name" value="Snf7_fam"/>
</dbReference>
<comment type="caution">
    <text evidence="1">The sequence shown here is derived from an EMBL/GenBank/DDBJ whole genome shotgun (WGS) entry which is preliminary data.</text>
</comment>
<dbReference type="OrthoDB" id="10266568at2759"/>
<keyword evidence="2" id="KW-1185">Reference proteome</keyword>
<dbReference type="AlphaFoldDB" id="A0A9C7Q1H0"/>
<protein>
    <submittedName>
        <fullName evidence="1">Uncharacterized protein</fullName>
    </submittedName>
</protein>
<reference evidence="1" key="1">
    <citation type="journal article" date="2022" name="Proc. Natl. Acad. Sci. U.S.A.">
        <title>Life cycle and functional genomics of the unicellular red alga Galdieria for elucidating algal and plant evolution and industrial use.</title>
        <authorList>
            <person name="Hirooka S."/>
            <person name="Itabashi T."/>
            <person name="Ichinose T.M."/>
            <person name="Onuma R."/>
            <person name="Fujiwara T."/>
            <person name="Yamashita S."/>
            <person name="Jong L.W."/>
            <person name="Tomita R."/>
            <person name="Iwane A.H."/>
            <person name="Miyagishima S.Y."/>
        </authorList>
    </citation>
    <scope>NUCLEOTIDE SEQUENCE</scope>
    <source>
        <strain evidence="1">NBRC 102759</strain>
    </source>
</reference>
<proteinExistence type="predicted"/>
<dbReference type="Proteomes" id="UP001061958">
    <property type="component" value="Unassembled WGS sequence"/>
</dbReference>
<gene>
    <name evidence="1" type="ORF">GpartN1_g5593.t1</name>
</gene>
<name>A0A9C7Q1H0_9RHOD</name>
<dbReference type="PANTHER" id="PTHR10476">
    <property type="entry name" value="CHARGED MULTIVESICULAR BODY PROTEIN"/>
    <property type="match status" value="1"/>
</dbReference>
<organism evidence="1 2">
    <name type="scientific">Galdieria partita</name>
    <dbReference type="NCBI Taxonomy" id="83374"/>
    <lineage>
        <taxon>Eukaryota</taxon>
        <taxon>Rhodophyta</taxon>
        <taxon>Bangiophyceae</taxon>
        <taxon>Galdieriales</taxon>
        <taxon>Galdieriaceae</taxon>
        <taxon>Galdieria</taxon>
    </lineage>
</organism>
<evidence type="ECO:0000313" key="2">
    <source>
        <dbReference type="Proteomes" id="UP001061958"/>
    </source>
</evidence>
<evidence type="ECO:0000313" key="1">
    <source>
        <dbReference type="EMBL" id="GJQ13802.1"/>
    </source>
</evidence>
<dbReference type="EMBL" id="BQMJ01000047">
    <property type="protein sequence ID" value="GJQ13802.1"/>
    <property type="molecule type" value="Genomic_DNA"/>
</dbReference>
<reference evidence="1" key="2">
    <citation type="submission" date="2022-01" db="EMBL/GenBank/DDBJ databases">
        <authorList>
            <person name="Hirooka S."/>
            <person name="Miyagishima S.Y."/>
        </authorList>
    </citation>
    <scope>NUCLEOTIDE SEQUENCE</scope>
    <source>
        <strain evidence="1">NBRC 102759</strain>
    </source>
</reference>
<sequence length="205" mass="22895">MGLAGSKLQDQILELRLAEKQLGRAAKKCQKNIQVEKKKCKEALEKGNHDGARIFAENAIRNEKQSLAYFRLQSRVDAVVSKLEAHHKMQTTTNSIRDITFSLDKALQSMNIEQISQVMDKFESQFEDIDLRAQYVDGAISQTTALATPSDQVDALLQKVADENGLELADTLDGLIPVNQLPGEKQKQQRPDDLEARFAALSSQK</sequence>
<dbReference type="Gene3D" id="6.10.140.1230">
    <property type="match status" value="1"/>
</dbReference>
<dbReference type="Pfam" id="PF03357">
    <property type="entry name" value="Snf7"/>
    <property type="match status" value="1"/>
</dbReference>
<accession>A0A9C7Q1H0</accession>
<dbReference type="GO" id="GO:0007034">
    <property type="term" value="P:vacuolar transport"/>
    <property type="evidence" value="ECO:0007669"/>
    <property type="project" value="InterPro"/>
</dbReference>